<dbReference type="GO" id="GO:0030276">
    <property type="term" value="F:clathrin binding"/>
    <property type="evidence" value="ECO:0007669"/>
    <property type="project" value="TreeGrafter"/>
</dbReference>
<feature type="compositionally biased region" description="Basic and acidic residues" evidence="1">
    <location>
        <begin position="156"/>
        <end position="174"/>
    </location>
</feature>
<dbReference type="GO" id="GO:0030424">
    <property type="term" value="C:axon"/>
    <property type="evidence" value="ECO:0007669"/>
    <property type="project" value="TreeGrafter"/>
</dbReference>
<dbReference type="InterPro" id="IPR035892">
    <property type="entry name" value="C2_domain_sf"/>
</dbReference>
<feature type="compositionally biased region" description="Polar residues" evidence="1">
    <location>
        <begin position="239"/>
        <end position="256"/>
    </location>
</feature>
<name>A0A1S3GY86_LINAN</name>
<feature type="transmembrane region" description="Helical" evidence="2">
    <location>
        <begin position="41"/>
        <end position="63"/>
    </location>
</feature>
<evidence type="ECO:0000313" key="4">
    <source>
        <dbReference type="Proteomes" id="UP000085678"/>
    </source>
</evidence>
<evidence type="ECO:0000313" key="5">
    <source>
        <dbReference type="RefSeq" id="XP_013378718.1"/>
    </source>
</evidence>
<dbReference type="RefSeq" id="XP_013378718.1">
    <property type="nucleotide sequence ID" value="XM_013523264.2"/>
</dbReference>
<dbReference type="GO" id="GO:0005886">
    <property type="term" value="C:plasma membrane"/>
    <property type="evidence" value="ECO:0007669"/>
    <property type="project" value="TreeGrafter"/>
</dbReference>
<dbReference type="SMART" id="SM00239">
    <property type="entry name" value="C2"/>
    <property type="match status" value="2"/>
</dbReference>
<gene>
    <name evidence="5" type="primary">LOC106150444</name>
</gene>
<feature type="domain" description="C2" evidence="3">
    <location>
        <begin position="448"/>
        <end position="572"/>
    </location>
</feature>
<dbReference type="GeneID" id="106150444"/>
<dbReference type="Pfam" id="PF00168">
    <property type="entry name" value="C2"/>
    <property type="match status" value="2"/>
</dbReference>
<dbReference type="GO" id="GO:0001786">
    <property type="term" value="F:phosphatidylserine binding"/>
    <property type="evidence" value="ECO:0007669"/>
    <property type="project" value="TreeGrafter"/>
</dbReference>
<proteinExistence type="predicted"/>
<dbReference type="GO" id="GO:0006906">
    <property type="term" value="P:vesicle fusion"/>
    <property type="evidence" value="ECO:0007669"/>
    <property type="project" value="TreeGrafter"/>
</dbReference>
<evidence type="ECO:0000256" key="2">
    <source>
        <dbReference type="SAM" id="Phobius"/>
    </source>
</evidence>
<feature type="compositionally biased region" description="Polar residues" evidence="1">
    <location>
        <begin position="187"/>
        <end position="198"/>
    </location>
</feature>
<dbReference type="AlphaFoldDB" id="A0A1S3GY86"/>
<keyword evidence="2" id="KW-0812">Transmembrane</keyword>
<dbReference type="KEGG" id="lak:106150444"/>
<dbReference type="GO" id="GO:0048791">
    <property type="term" value="P:calcium ion-regulated exocytosis of neurotransmitter"/>
    <property type="evidence" value="ECO:0007669"/>
    <property type="project" value="TreeGrafter"/>
</dbReference>
<dbReference type="InParanoid" id="A0A1S3GY86"/>
<dbReference type="PANTHER" id="PTHR10024">
    <property type="entry name" value="SYNAPTOTAGMIN"/>
    <property type="match status" value="1"/>
</dbReference>
<dbReference type="OMA" id="QDDHIFE"/>
<feature type="region of interest" description="Disordered" evidence="1">
    <location>
        <begin position="187"/>
        <end position="258"/>
    </location>
</feature>
<dbReference type="GO" id="GO:0000149">
    <property type="term" value="F:SNARE binding"/>
    <property type="evidence" value="ECO:0007669"/>
    <property type="project" value="TreeGrafter"/>
</dbReference>
<dbReference type="STRING" id="7574.A0A1S3GY86"/>
<dbReference type="GO" id="GO:0005509">
    <property type="term" value="F:calcium ion binding"/>
    <property type="evidence" value="ECO:0007669"/>
    <property type="project" value="TreeGrafter"/>
</dbReference>
<organism evidence="4 5">
    <name type="scientific">Lingula anatina</name>
    <name type="common">Brachiopod</name>
    <name type="synonym">Lingula unguis</name>
    <dbReference type="NCBI Taxonomy" id="7574"/>
    <lineage>
        <taxon>Eukaryota</taxon>
        <taxon>Metazoa</taxon>
        <taxon>Spiralia</taxon>
        <taxon>Lophotrochozoa</taxon>
        <taxon>Brachiopoda</taxon>
        <taxon>Linguliformea</taxon>
        <taxon>Lingulata</taxon>
        <taxon>Lingulida</taxon>
        <taxon>Linguloidea</taxon>
        <taxon>Lingulidae</taxon>
        <taxon>Lingula</taxon>
    </lineage>
</organism>
<dbReference type="OrthoDB" id="5915960at2759"/>
<feature type="compositionally biased region" description="Low complexity" evidence="1">
    <location>
        <begin position="206"/>
        <end position="218"/>
    </location>
</feature>
<sequence>MIHEKNSSTLIPKPFNVKLLTDGSDISMKKSDQSGLPGWEIAVLVICVALGVGCIIFVCITCIRKLWKERKKTAKYQKMANKFSVNYKTKTHRPITHLLKRQNHVDYGYQKMPPNCDPGLGPHCHRDGLVCHGETDLRDYQYSPLILRPKASSHNGSDDGRSDRSSISHTPTKEKYHRKAYFTWSRQSSCSDPSNLLLSNGKDHTSSSQSRSASPIPRSRSRTPTPPSQAEDDLKTKSCRSMSHPSNESIETSNLLTEPKMSARSFSMVEVRQLQEKPPPGLSNKWTVHTMSYDSEPKSCTETTEALQTTLTFSIAYHSSAKSLELVVNEMIGIPSKFGFDCSSFVQINLLPKTKQKFYTESQKGTRNPPFNETFHFADITSDDLERCSLRLRVYIKEPGRSRETFLGEVFFLLSQFTWTENLQSFTQKLNKGRRKKVSTASRYMKRELGELFILLQYQAQANRLKVFVRRAQNLPGADRRSLLSPEYYVSVKLSYHSKVIEIKGTHSRHGQNPVWNEPFLFNVAEGLQPENLTLDFSVMRVHTYSKNAVVGHVRVGMNASKAGIAHWQEALMPKGLDTAKWHKIVPVIVYGTL</sequence>
<dbReference type="Proteomes" id="UP000085678">
    <property type="component" value="Unplaced"/>
</dbReference>
<dbReference type="GO" id="GO:0070382">
    <property type="term" value="C:exocytic vesicle"/>
    <property type="evidence" value="ECO:0007669"/>
    <property type="project" value="TreeGrafter"/>
</dbReference>
<dbReference type="PANTHER" id="PTHR10024:SF351">
    <property type="entry name" value="SYNAPTOTAGMIN-4-LIKE"/>
    <property type="match status" value="1"/>
</dbReference>
<keyword evidence="2" id="KW-0472">Membrane</keyword>
<dbReference type="GO" id="GO:0098793">
    <property type="term" value="C:presynapse"/>
    <property type="evidence" value="ECO:0007669"/>
    <property type="project" value="GOC"/>
</dbReference>
<keyword evidence="2" id="KW-1133">Transmembrane helix</keyword>
<dbReference type="GO" id="GO:0005544">
    <property type="term" value="F:calcium-dependent phospholipid binding"/>
    <property type="evidence" value="ECO:0007669"/>
    <property type="project" value="TreeGrafter"/>
</dbReference>
<evidence type="ECO:0000256" key="1">
    <source>
        <dbReference type="SAM" id="MobiDB-lite"/>
    </source>
</evidence>
<feature type="region of interest" description="Disordered" evidence="1">
    <location>
        <begin position="148"/>
        <end position="174"/>
    </location>
</feature>
<reference evidence="5" key="1">
    <citation type="submission" date="2025-08" db="UniProtKB">
        <authorList>
            <consortium name="RefSeq"/>
        </authorList>
    </citation>
    <scope>IDENTIFICATION</scope>
    <source>
        <tissue evidence="5">Gonads</tissue>
    </source>
</reference>
<dbReference type="InterPro" id="IPR000008">
    <property type="entry name" value="C2_dom"/>
</dbReference>
<dbReference type="Gene3D" id="2.60.40.150">
    <property type="entry name" value="C2 domain"/>
    <property type="match status" value="2"/>
</dbReference>
<evidence type="ECO:0000259" key="3">
    <source>
        <dbReference type="PROSITE" id="PS50004"/>
    </source>
</evidence>
<protein>
    <submittedName>
        <fullName evidence="5">Synaptotagmin-4 isoform X1</fullName>
    </submittedName>
</protein>
<keyword evidence="4" id="KW-1185">Reference proteome</keyword>
<accession>A0A1S3GY86</accession>
<dbReference type="SUPFAM" id="SSF49562">
    <property type="entry name" value="C2 domain (Calcium/lipid-binding domain, CaLB)"/>
    <property type="match status" value="2"/>
</dbReference>
<feature type="domain" description="C2" evidence="3">
    <location>
        <begin position="303"/>
        <end position="430"/>
    </location>
</feature>
<dbReference type="PROSITE" id="PS50004">
    <property type="entry name" value="C2"/>
    <property type="match status" value="2"/>
</dbReference>